<keyword evidence="2" id="KW-1185">Reference proteome</keyword>
<evidence type="ECO:0000313" key="2">
    <source>
        <dbReference type="Proteomes" id="UP000807353"/>
    </source>
</evidence>
<accession>A0A9P6C7W7</accession>
<proteinExistence type="predicted"/>
<dbReference type="AlphaFoldDB" id="A0A9P6C7W7"/>
<dbReference type="Proteomes" id="UP000807353">
    <property type="component" value="Unassembled WGS sequence"/>
</dbReference>
<protein>
    <submittedName>
        <fullName evidence="1">Uncharacterized protein</fullName>
    </submittedName>
</protein>
<dbReference type="OrthoDB" id="3070904at2759"/>
<comment type="caution">
    <text evidence="1">The sequence shown here is derived from an EMBL/GenBank/DDBJ whole genome shotgun (WGS) entry which is preliminary data.</text>
</comment>
<sequence length="110" mass="12044">MTSPPTSPPRAYGASCTTGGFIRGRAHGNALNHADLQDLGFMEDPPAIPQKGHVHIYANRERHGLPTFLKLEVTPTLGPVLESLSDVLSPVRRQNQRIFVFEETGWAIKG</sequence>
<feature type="non-terminal residue" evidence="1">
    <location>
        <position position="110"/>
    </location>
</feature>
<reference evidence="1" key="1">
    <citation type="submission" date="2020-11" db="EMBL/GenBank/DDBJ databases">
        <authorList>
            <consortium name="DOE Joint Genome Institute"/>
            <person name="Ahrendt S."/>
            <person name="Riley R."/>
            <person name="Andreopoulos W."/>
            <person name="Labutti K."/>
            <person name="Pangilinan J."/>
            <person name="Ruiz-Duenas F.J."/>
            <person name="Barrasa J.M."/>
            <person name="Sanchez-Garcia M."/>
            <person name="Camarero S."/>
            <person name="Miyauchi S."/>
            <person name="Serrano A."/>
            <person name="Linde D."/>
            <person name="Babiker R."/>
            <person name="Drula E."/>
            <person name="Ayuso-Fernandez I."/>
            <person name="Pacheco R."/>
            <person name="Padilla G."/>
            <person name="Ferreira P."/>
            <person name="Barriuso J."/>
            <person name="Kellner H."/>
            <person name="Castanera R."/>
            <person name="Alfaro M."/>
            <person name="Ramirez L."/>
            <person name="Pisabarro A.G."/>
            <person name="Kuo A."/>
            <person name="Tritt A."/>
            <person name="Lipzen A."/>
            <person name="He G."/>
            <person name="Yan M."/>
            <person name="Ng V."/>
            <person name="Cullen D."/>
            <person name="Martin F."/>
            <person name="Rosso M.-N."/>
            <person name="Henrissat B."/>
            <person name="Hibbett D."/>
            <person name="Martinez A.T."/>
            <person name="Grigoriev I.V."/>
        </authorList>
    </citation>
    <scope>NUCLEOTIDE SEQUENCE</scope>
    <source>
        <strain evidence="1">CBS 247.69</strain>
    </source>
</reference>
<organism evidence="1 2">
    <name type="scientific">Collybia nuda</name>
    <dbReference type="NCBI Taxonomy" id="64659"/>
    <lineage>
        <taxon>Eukaryota</taxon>
        <taxon>Fungi</taxon>
        <taxon>Dikarya</taxon>
        <taxon>Basidiomycota</taxon>
        <taxon>Agaricomycotina</taxon>
        <taxon>Agaricomycetes</taxon>
        <taxon>Agaricomycetidae</taxon>
        <taxon>Agaricales</taxon>
        <taxon>Tricholomatineae</taxon>
        <taxon>Clitocybaceae</taxon>
        <taxon>Collybia</taxon>
    </lineage>
</organism>
<evidence type="ECO:0000313" key="1">
    <source>
        <dbReference type="EMBL" id="KAF9455287.1"/>
    </source>
</evidence>
<dbReference type="EMBL" id="MU150816">
    <property type="protein sequence ID" value="KAF9455287.1"/>
    <property type="molecule type" value="Genomic_DNA"/>
</dbReference>
<gene>
    <name evidence="1" type="ORF">BDZ94DRAFT_825714</name>
</gene>
<name>A0A9P6C7W7_9AGAR</name>